<dbReference type="AlphaFoldDB" id="X1KAX0"/>
<comment type="caution">
    <text evidence="1">The sequence shown here is derived from an EMBL/GenBank/DDBJ whole genome shotgun (WGS) entry which is preliminary data.</text>
</comment>
<evidence type="ECO:0000313" key="1">
    <source>
        <dbReference type="EMBL" id="GAH87369.1"/>
    </source>
</evidence>
<organism evidence="1">
    <name type="scientific">marine sediment metagenome</name>
    <dbReference type="NCBI Taxonomy" id="412755"/>
    <lineage>
        <taxon>unclassified sequences</taxon>
        <taxon>metagenomes</taxon>
        <taxon>ecological metagenomes</taxon>
    </lineage>
</organism>
<feature type="non-terminal residue" evidence="1">
    <location>
        <position position="1"/>
    </location>
</feature>
<proteinExistence type="predicted"/>
<reference evidence="1" key="1">
    <citation type="journal article" date="2014" name="Front. Microbiol.">
        <title>High frequency of phylogenetically diverse reductive dehalogenase-homologous genes in deep subseafloor sedimentary metagenomes.</title>
        <authorList>
            <person name="Kawai M."/>
            <person name="Futagami T."/>
            <person name="Toyoda A."/>
            <person name="Takaki Y."/>
            <person name="Nishi S."/>
            <person name="Hori S."/>
            <person name="Arai W."/>
            <person name="Tsubouchi T."/>
            <person name="Morono Y."/>
            <person name="Uchiyama I."/>
            <person name="Ito T."/>
            <person name="Fujiyama A."/>
            <person name="Inagaki F."/>
            <person name="Takami H."/>
        </authorList>
    </citation>
    <scope>NUCLEOTIDE SEQUENCE</scope>
    <source>
        <strain evidence="1">Expedition CK06-06</strain>
    </source>
</reference>
<sequence>EDAACLPLWFGQNYVLIKSYIEGYNLNPLGFAILDEVSVEPH</sequence>
<gene>
    <name evidence="1" type="ORF">S03H2_63765</name>
</gene>
<dbReference type="EMBL" id="BARU01041345">
    <property type="protein sequence ID" value="GAH87369.1"/>
    <property type="molecule type" value="Genomic_DNA"/>
</dbReference>
<name>X1KAX0_9ZZZZ</name>
<accession>X1KAX0</accession>
<protein>
    <submittedName>
        <fullName evidence="1">Uncharacterized protein</fullName>
    </submittedName>
</protein>